<keyword evidence="3" id="KW-0547">Nucleotide-binding</keyword>
<dbReference type="PROSITE" id="PS50125">
    <property type="entry name" value="GUANYLATE_CYCLASE_2"/>
    <property type="match status" value="1"/>
</dbReference>
<proteinExistence type="inferred from homology"/>
<evidence type="ECO:0000256" key="1">
    <source>
        <dbReference type="ARBA" id="ARBA00004167"/>
    </source>
</evidence>
<dbReference type="CDD" id="cd07302">
    <property type="entry name" value="CHD"/>
    <property type="match status" value="1"/>
</dbReference>
<dbReference type="InterPro" id="IPR050401">
    <property type="entry name" value="Cyclic_nucleotide_synthase"/>
</dbReference>
<dbReference type="InterPro" id="IPR029787">
    <property type="entry name" value="Nucleotide_cyclase"/>
</dbReference>
<dbReference type="GO" id="GO:0005886">
    <property type="term" value="C:plasma membrane"/>
    <property type="evidence" value="ECO:0007669"/>
    <property type="project" value="TreeGrafter"/>
</dbReference>
<dbReference type="PROSITE" id="PS00452">
    <property type="entry name" value="GUANYLATE_CYCLASE_1"/>
    <property type="match status" value="1"/>
</dbReference>
<dbReference type="FunFam" id="3.30.70.1230:FF:000030">
    <property type="entry name" value="Si:ch211-215j19.12"/>
    <property type="match status" value="1"/>
</dbReference>
<evidence type="ECO:0000256" key="3">
    <source>
        <dbReference type="ARBA" id="ARBA00022741"/>
    </source>
</evidence>
<gene>
    <name evidence="10" type="ORF">BV898_18952</name>
</gene>
<dbReference type="GO" id="GO:0035556">
    <property type="term" value="P:intracellular signal transduction"/>
    <property type="evidence" value="ECO:0007669"/>
    <property type="project" value="InterPro"/>
</dbReference>
<name>A0A9X6NI72_HYPEX</name>
<dbReference type="EMBL" id="MTYJ01000422">
    <property type="protein sequence ID" value="OWA54552.1"/>
    <property type="molecule type" value="Genomic_DNA"/>
</dbReference>
<evidence type="ECO:0000313" key="10">
    <source>
        <dbReference type="EMBL" id="OWA54552.1"/>
    </source>
</evidence>
<dbReference type="SUPFAM" id="SSF56112">
    <property type="entry name" value="Protein kinase-like (PK-like)"/>
    <property type="match status" value="1"/>
</dbReference>
<evidence type="ECO:0000256" key="4">
    <source>
        <dbReference type="ARBA" id="ARBA00022989"/>
    </source>
</evidence>
<keyword evidence="6" id="KW-0325">Glycoprotein</keyword>
<evidence type="ECO:0000256" key="5">
    <source>
        <dbReference type="ARBA" id="ARBA00023136"/>
    </source>
</evidence>
<sequence>MFSQGVWLESIQSQPFLPTGWEEGTQSGVSSTHPLKDPLLRNPAEINLEAESHHLLPSFLVISEIGVDFERPNIKSLLAAADEISVAKYNLTKRPNETDSVQSIRIIDSFFMTAQVHDAKHANLTTLYGMTFDVRWASATSCRKYCERGSLNRLIHSNELLTDVQFRLAFIRDLTENCLVDSHFTVKISQAGFSQITYALAKTTTSPSINYQQAEDVRNYGLILRDLLTDATVDDTTKSACSLDEISAKLEVAVTACQQGNEWLRPKATALLQLIKEFTSRNDGIVERLMDKVSRHAAALQDVVEKRTKALTEETQKVDNLLREMLPEYVIKKLRNQELIEAELFDSATVLFSDIPIFGRLVRDYTPLVLVEFLNAVYSAFDETLARFDAYKVETINDSYLVTSGIPIRNGKMHASEICSVALALRRVGRLVKISSVPDICVKLRIGINTGPVAAGVVGTRMPRYCLFGDAINTASRMESHGEPDKIHVGEQTVALIEQGHQACGFLFEKRGLIEIKGKGKIPTYWLLGQPSGEVICA</sequence>
<dbReference type="AlphaFoldDB" id="A0A9X6NI72"/>
<evidence type="ECO:0000256" key="2">
    <source>
        <dbReference type="ARBA" id="ARBA00022692"/>
    </source>
</evidence>
<keyword evidence="4" id="KW-1133">Transmembrane helix</keyword>
<dbReference type="GO" id="GO:0000166">
    <property type="term" value="F:nucleotide binding"/>
    <property type="evidence" value="ECO:0007669"/>
    <property type="project" value="UniProtKB-KW"/>
</dbReference>
<keyword evidence="5" id="KW-0472">Membrane</keyword>
<comment type="similarity">
    <text evidence="8">Belongs to the adenylyl cyclase class-4/guanylyl cyclase family.</text>
</comment>
<evidence type="ECO:0000256" key="7">
    <source>
        <dbReference type="ARBA" id="ARBA00023239"/>
    </source>
</evidence>
<dbReference type="GO" id="GO:0007168">
    <property type="term" value="P:receptor guanylyl cyclase signaling pathway"/>
    <property type="evidence" value="ECO:0007669"/>
    <property type="project" value="TreeGrafter"/>
</dbReference>
<dbReference type="GO" id="GO:0004016">
    <property type="term" value="F:adenylate cyclase activity"/>
    <property type="evidence" value="ECO:0007669"/>
    <property type="project" value="TreeGrafter"/>
</dbReference>
<dbReference type="OrthoDB" id="354346at2759"/>
<comment type="caution">
    <text evidence="10">The sequence shown here is derived from an EMBL/GenBank/DDBJ whole genome shotgun (WGS) entry which is preliminary data.</text>
</comment>
<comment type="subcellular location">
    <subcellularLocation>
        <location evidence="1">Membrane</location>
        <topology evidence="1">Single-pass membrane protein</topology>
    </subcellularLocation>
</comment>
<dbReference type="PANTHER" id="PTHR11920">
    <property type="entry name" value="GUANYLYL CYCLASE"/>
    <property type="match status" value="1"/>
</dbReference>
<dbReference type="InterPro" id="IPR011009">
    <property type="entry name" value="Kinase-like_dom_sf"/>
</dbReference>
<dbReference type="Pfam" id="PF00211">
    <property type="entry name" value="Guanylate_cyc"/>
    <property type="match status" value="1"/>
</dbReference>
<keyword evidence="7 8" id="KW-0456">Lyase</keyword>
<organism evidence="10 11">
    <name type="scientific">Hypsibius exemplaris</name>
    <name type="common">Freshwater tardigrade</name>
    <dbReference type="NCBI Taxonomy" id="2072580"/>
    <lineage>
        <taxon>Eukaryota</taxon>
        <taxon>Metazoa</taxon>
        <taxon>Ecdysozoa</taxon>
        <taxon>Tardigrada</taxon>
        <taxon>Eutardigrada</taxon>
        <taxon>Parachela</taxon>
        <taxon>Hypsibioidea</taxon>
        <taxon>Hypsibiidae</taxon>
        <taxon>Hypsibius</taxon>
    </lineage>
</organism>
<keyword evidence="11" id="KW-1185">Reference proteome</keyword>
<dbReference type="GO" id="GO:0004383">
    <property type="term" value="F:guanylate cyclase activity"/>
    <property type="evidence" value="ECO:0007669"/>
    <property type="project" value="TreeGrafter"/>
</dbReference>
<dbReference type="InterPro" id="IPR018297">
    <property type="entry name" value="A/G_cyclase_CS"/>
</dbReference>
<dbReference type="SUPFAM" id="SSF55073">
    <property type="entry name" value="Nucleotide cyclase"/>
    <property type="match status" value="1"/>
</dbReference>
<dbReference type="GO" id="GO:0001653">
    <property type="term" value="F:peptide receptor activity"/>
    <property type="evidence" value="ECO:0007669"/>
    <property type="project" value="TreeGrafter"/>
</dbReference>
<dbReference type="Proteomes" id="UP000192578">
    <property type="component" value="Unassembled WGS sequence"/>
</dbReference>
<accession>A0A9X6NI72</accession>
<dbReference type="InterPro" id="IPR001054">
    <property type="entry name" value="A/G_cyclase"/>
</dbReference>
<protein>
    <submittedName>
        <fullName evidence="10">Atrial natriuretic peptide receptor 1</fullName>
    </submittedName>
</protein>
<dbReference type="Gene3D" id="6.10.250.780">
    <property type="match status" value="1"/>
</dbReference>
<evidence type="ECO:0000256" key="6">
    <source>
        <dbReference type="ARBA" id="ARBA00023180"/>
    </source>
</evidence>
<feature type="domain" description="Guanylate cyclase" evidence="9">
    <location>
        <begin position="349"/>
        <end position="479"/>
    </location>
</feature>
<dbReference type="PANTHER" id="PTHR11920:SF255">
    <property type="entry name" value="RECEPTOR-TYPE GUANYLATE CYCLASE GCY-25"/>
    <property type="match status" value="1"/>
</dbReference>
<evidence type="ECO:0000259" key="9">
    <source>
        <dbReference type="PROSITE" id="PS50125"/>
    </source>
</evidence>
<dbReference type="Gene3D" id="3.30.70.1230">
    <property type="entry name" value="Nucleotide cyclase"/>
    <property type="match status" value="1"/>
</dbReference>
<evidence type="ECO:0000313" key="11">
    <source>
        <dbReference type="Proteomes" id="UP000192578"/>
    </source>
</evidence>
<reference evidence="11" key="1">
    <citation type="submission" date="2017-01" db="EMBL/GenBank/DDBJ databases">
        <title>Comparative genomics of anhydrobiosis in the tardigrade Hypsibius dujardini.</title>
        <authorList>
            <person name="Yoshida Y."/>
            <person name="Koutsovoulos G."/>
            <person name="Laetsch D."/>
            <person name="Stevens L."/>
            <person name="Kumar S."/>
            <person name="Horikawa D."/>
            <person name="Ishino K."/>
            <person name="Komine S."/>
            <person name="Tomita M."/>
            <person name="Blaxter M."/>
            <person name="Arakawa K."/>
        </authorList>
    </citation>
    <scope>NUCLEOTIDE SEQUENCE [LARGE SCALE GENOMIC DNA]</scope>
    <source>
        <strain evidence="11">Z151</strain>
    </source>
</reference>
<dbReference type="SMART" id="SM00044">
    <property type="entry name" value="CYCc"/>
    <property type="match status" value="1"/>
</dbReference>
<evidence type="ECO:0000256" key="8">
    <source>
        <dbReference type="RuleBase" id="RU000405"/>
    </source>
</evidence>
<keyword evidence="10" id="KW-0675">Receptor</keyword>
<keyword evidence="2" id="KW-0812">Transmembrane</keyword>